<dbReference type="Proteomes" id="UP000765509">
    <property type="component" value="Unassembled WGS sequence"/>
</dbReference>
<reference evidence="2" key="1">
    <citation type="submission" date="2021-03" db="EMBL/GenBank/DDBJ databases">
        <title>Draft genome sequence of rust myrtle Austropuccinia psidii MF-1, a brazilian biotype.</title>
        <authorList>
            <person name="Quecine M.C."/>
            <person name="Pachon D.M.R."/>
            <person name="Bonatelli M.L."/>
            <person name="Correr F.H."/>
            <person name="Franceschini L.M."/>
            <person name="Leite T.F."/>
            <person name="Margarido G.R.A."/>
            <person name="Almeida C.A."/>
            <person name="Ferrarezi J.A."/>
            <person name="Labate C.A."/>
        </authorList>
    </citation>
    <scope>NUCLEOTIDE SEQUENCE</scope>
    <source>
        <strain evidence="2">MF-1</strain>
    </source>
</reference>
<protein>
    <submittedName>
        <fullName evidence="2">Uncharacterized protein</fullName>
    </submittedName>
</protein>
<gene>
    <name evidence="2" type="ORF">O181_126288</name>
</gene>
<evidence type="ECO:0000256" key="1">
    <source>
        <dbReference type="SAM" id="MobiDB-lite"/>
    </source>
</evidence>
<feature type="region of interest" description="Disordered" evidence="1">
    <location>
        <begin position="1"/>
        <end position="72"/>
    </location>
</feature>
<comment type="caution">
    <text evidence="2">The sequence shown here is derived from an EMBL/GenBank/DDBJ whole genome shotgun (WGS) entry which is preliminary data.</text>
</comment>
<keyword evidence="3" id="KW-1185">Reference proteome</keyword>
<feature type="compositionally biased region" description="Acidic residues" evidence="1">
    <location>
        <begin position="40"/>
        <end position="50"/>
    </location>
</feature>
<accession>A0A9Q3KR52</accession>
<proteinExistence type="predicted"/>
<evidence type="ECO:0000313" key="3">
    <source>
        <dbReference type="Proteomes" id="UP000765509"/>
    </source>
</evidence>
<dbReference type="EMBL" id="AVOT02124283">
    <property type="protein sequence ID" value="MBW0586573.1"/>
    <property type="molecule type" value="Genomic_DNA"/>
</dbReference>
<organism evidence="2 3">
    <name type="scientific">Austropuccinia psidii MF-1</name>
    <dbReference type="NCBI Taxonomy" id="1389203"/>
    <lineage>
        <taxon>Eukaryota</taxon>
        <taxon>Fungi</taxon>
        <taxon>Dikarya</taxon>
        <taxon>Basidiomycota</taxon>
        <taxon>Pucciniomycotina</taxon>
        <taxon>Pucciniomycetes</taxon>
        <taxon>Pucciniales</taxon>
        <taxon>Sphaerophragmiaceae</taxon>
        <taxon>Austropuccinia</taxon>
    </lineage>
</organism>
<dbReference type="AlphaFoldDB" id="A0A9Q3KR52"/>
<evidence type="ECO:0000313" key="2">
    <source>
        <dbReference type="EMBL" id="MBW0586573.1"/>
    </source>
</evidence>
<name>A0A9Q3KR52_9BASI</name>
<sequence>MEGEAPFRKERRQPRRSNSFSEVVGGFPGTSMTIFKGPGEDGEKEEENSVEEERSDGTEGAPAPVGASQGTG</sequence>